<evidence type="ECO:0000256" key="1">
    <source>
        <dbReference type="SAM" id="MobiDB-lite"/>
    </source>
</evidence>
<keyword evidence="3" id="KW-1185">Reference proteome</keyword>
<accession>S9ZIQ8</accession>
<organism evidence="2 3">
    <name type="scientific">Thauera terpenica 58Eu</name>
    <dbReference type="NCBI Taxonomy" id="1348657"/>
    <lineage>
        <taxon>Bacteria</taxon>
        <taxon>Pseudomonadati</taxon>
        <taxon>Pseudomonadota</taxon>
        <taxon>Betaproteobacteria</taxon>
        <taxon>Rhodocyclales</taxon>
        <taxon>Zoogloeaceae</taxon>
        <taxon>Thauera</taxon>
    </lineage>
</organism>
<protein>
    <submittedName>
        <fullName evidence="2">Uncharacterized protein</fullName>
    </submittedName>
</protein>
<dbReference type="AlphaFoldDB" id="S9ZIQ8"/>
<proteinExistence type="predicted"/>
<reference evidence="2 3" key="1">
    <citation type="submission" date="2013-06" db="EMBL/GenBank/DDBJ databases">
        <title>Draft genome sequence of Thauera terpenica.</title>
        <authorList>
            <person name="Liu B."/>
            <person name="Frostegard A.H."/>
            <person name="Shapleigh J.P."/>
        </authorList>
    </citation>
    <scope>NUCLEOTIDE SEQUENCE [LARGE SCALE GENOMIC DNA]</scope>
    <source>
        <strain evidence="2 3">58Eu</strain>
    </source>
</reference>
<gene>
    <name evidence="2" type="ORF">M622_00480</name>
</gene>
<evidence type="ECO:0000313" key="3">
    <source>
        <dbReference type="Proteomes" id="UP000015455"/>
    </source>
</evidence>
<feature type="region of interest" description="Disordered" evidence="1">
    <location>
        <begin position="110"/>
        <end position="135"/>
    </location>
</feature>
<feature type="region of interest" description="Disordered" evidence="1">
    <location>
        <begin position="1"/>
        <end position="48"/>
    </location>
</feature>
<dbReference type="EMBL" id="ATJV01000001">
    <property type="protein sequence ID" value="EPZ17275.1"/>
    <property type="molecule type" value="Genomic_DNA"/>
</dbReference>
<comment type="caution">
    <text evidence="2">The sequence shown here is derived from an EMBL/GenBank/DDBJ whole genome shotgun (WGS) entry which is preliminary data.</text>
</comment>
<name>S9ZIQ8_9RHOO</name>
<feature type="compositionally biased region" description="Polar residues" evidence="1">
    <location>
        <begin position="39"/>
        <end position="48"/>
    </location>
</feature>
<feature type="compositionally biased region" description="Low complexity" evidence="1">
    <location>
        <begin position="16"/>
        <end position="38"/>
    </location>
</feature>
<sequence>MNPVARELTRPADVRQSQAAQQEAQAAPAAGPTAPESTISASTQPSAVVTLSASARGESVAQATPSADKGTVEARAIEQARAAAANGDVRNSYSAQRALASYEAMAQVGANAGARPSQAEAPTAPGQREPGVLRT</sequence>
<dbReference type="PATRIC" id="fig|1348657.5.peg.94"/>
<dbReference type="Proteomes" id="UP000015455">
    <property type="component" value="Unassembled WGS sequence"/>
</dbReference>
<evidence type="ECO:0000313" key="2">
    <source>
        <dbReference type="EMBL" id="EPZ17275.1"/>
    </source>
</evidence>